<evidence type="ECO:0000256" key="1">
    <source>
        <dbReference type="SAM" id="Coils"/>
    </source>
</evidence>
<evidence type="ECO:0000313" key="2">
    <source>
        <dbReference type="EMBL" id="HHS51384.1"/>
    </source>
</evidence>
<feature type="coiled-coil region" evidence="1">
    <location>
        <begin position="8"/>
        <end position="35"/>
    </location>
</feature>
<reference evidence="2" key="1">
    <citation type="journal article" date="2020" name="mSystems">
        <title>Genome- and Community-Level Interaction Insights into Carbon Utilization and Element Cycling Functions of Hydrothermarchaeota in Hydrothermal Sediment.</title>
        <authorList>
            <person name="Zhou Z."/>
            <person name="Liu Y."/>
            <person name="Xu W."/>
            <person name="Pan J."/>
            <person name="Luo Z.H."/>
            <person name="Li M."/>
        </authorList>
    </citation>
    <scope>NUCLEOTIDE SEQUENCE [LARGE SCALE GENOMIC DNA]</scope>
    <source>
        <strain evidence="2">SpSt-876</strain>
    </source>
</reference>
<gene>
    <name evidence="2" type="ORF">ENW73_00750</name>
</gene>
<dbReference type="EMBL" id="DTLI01000019">
    <property type="protein sequence ID" value="HHS51384.1"/>
    <property type="molecule type" value="Genomic_DNA"/>
</dbReference>
<comment type="caution">
    <text evidence="2">The sequence shown here is derived from an EMBL/GenBank/DDBJ whole genome shotgun (WGS) entry which is preliminary data.</text>
</comment>
<dbReference type="AlphaFoldDB" id="A0A7C6A8T5"/>
<keyword evidence="1" id="KW-0175">Coiled coil</keyword>
<sequence length="290" mass="33536">MENWVFRLKEMTKQAKVMAKKIESHQKTKESAQEKPNIPRLEKSLAEIKRLSNNFPDSEIKSGLLQWIEQENEFIKKIKEELRYKFGAELKELLEKDGIGLKGQLPVLRAGFYTLKLNFELGFATLYWGPEIQIIKAKIPLSVENIYETIHNFNLRIKKQAVAPQDFLNNLHRAYQRYTSFNNIPYGNRVLLIDLLAELVLLSQPSSFRADPSKDKFREYSRVQFSYDLYNLKKSEGLKQSKVSFKLSVATFDATTDKAKSIWVPDNEAGDGTFYSFITFEVPKATSSNT</sequence>
<accession>A0A7C6A8T5</accession>
<proteinExistence type="predicted"/>
<name>A0A7C6A8T5_UNCW3</name>
<protein>
    <submittedName>
        <fullName evidence="2">Uncharacterized protein</fullName>
    </submittedName>
</protein>
<organism evidence="2">
    <name type="scientific">candidate division WOR-3 bacterium</name>
    <dbReference type="NCBI Taxonomy" id="2052148"/>
    <lineage>
        <taxon>Bacteria</taxon>
        <taxon>Bacteria division WOR-3</taxon>
    </lineage>
</organism>